<evidence type="ECO:0000256" key="2">
    <source>
        <dbReference type="ARBA" id="ARBA00012438"/>
    </source>
</evidence>
<dbReference type="SUPFAM" id="SSF55874">
    <property type="entry name" value="ATPase domain of HSP90 chaperone/DNA topoisomerase II/histidine kinase"/>
    <property type="match status" value="1"/>
</dbReference>
<keyword evidence="7" id="KW-0472">Membrane</keyword>
<dbReference type="Pfam" id="PF08447">
    <property type="entry name" value="PAS_3"/>
    <property type="match status" value="1"/>
</dbReference>
<dbReference type="NCBIfam" id="TIGR00229">
    <property type="entry name" value="sensory_box"/>
    <property type="match status" value="1"/>
</dbReference>
<dbReference type="SUPFAM" id="SSF47384">
    <property type="entry name" value="Homodimeric domain of signal transducing histidine kinase"/>
    <property type="match status" value="1"/>
</dbReference>
<evidence type="ECO:0000256" key="1">
    <source>
        <dbReference type="ARBA" id="ARBA00000085"/>
    </source>
</evidence>
<dbReference type="Gene3D" id="3.30.450.20">
    <property type="entry name" value="PAS domain"/>
    <property type="match status" value="1"/>
</dbReference>
<comment type="catalytic activity">
    <reaction evidence="1">
        <text>ATP + protein L-histidine = ADP + protein N-phospho-L-histidine.</text>
        <dbReference type="EC" id="2.7.13.3"/>
    </reaction>
</comment>
<dbReference type="PROSITE" id="PS50113">
    <property type="entry name" value="PAC"/>
    <property type="match status" value="1"/>
</dbReference>
<dbReference type="Gene3D" id="3.30.565.10">
    <property type="entry name" value="Histidine kinase-like ATPase, C-terminal domain"/>
    <property type="match status" value="1"/>
</dbReference>
<comment type="caution">
    <text evidence="11">The sequence shown here is derived from an EMBL/GenBank/DDBJ whole genome shotgun (WGS) entry which is preliminary data.</text>
</comment>
<keyword evidence="7" id="KW-0812">Transmembrane</keyword>
<dbReference type="Pfam" id="PF00512">
    <property type="entry name" value="HisKA"/>
    <property type="match status" value="1"/>
</dbReference>
<protein>
    <recommendedName>
        <fullName evidence="2">histidine kinase</fullName>
        <ecNumber evidence="2">2.7.13.3</ecNumber>
    </recommendedName>
</protein>
<sequence length="793" mass="90637">MMPYTRSTTLLFGYCCICIVFFNFTFLSLFRLLTANYELMHLFFKYGLLTLLWVQCLCSVVFAVEPTRDATQTILLLNSYHRGFKWSDDITDAVLTGFRDSSRYRLCVEYMDSKRFQTPLFFQELQSLYRHKFSQFPVDAIICSDNNALDFIINHGDSIWGKVPVVFCGINVVEQYRQRLDTLRFTGVEERIGVKRTLQVAKAMQPSLKEFIVIGDKTLMYPLFREQFLEGIRESGLDIGYREVIVETPEQLQAAFANQDLTDKAVYLFSLYLNNNGFVREMAIEARGLFKDLHVPVYSNWDFLIPDLIVGGALESGLVQGEMASDIMKQRLCHRVQSMPFAVPAPHQMMFDHEQLNRFSIDHRLLPADKIIFNKDKGIFARYKTEMIIIVGFLVSLVCIIVLLVSVILFRQRAERELIESETRLELALEGANQGLWDIDVLSGSMYVNPQVAWLLGYSSPKELGLQLEKWRNLIHPNDLSQLMETLLLHQSKRADFLSCEVRMKTCQGTYRWVSLHGKITGWDNDTPVRYTGSLLDIDAQKEFENQLRLAKEKAEESDRLKTSFLANMSHEIRTPMNAILGFADLVTTDLLSEDERRDYLLQIKSSGESLLNLINDIIDISKIESGQLVIVPEHFSVERLLEKVERVGQTLIRNAKKDLSLSIVSQGGVGGVIYSDSMRLEQVILNLLTNSIKFTHCGEIVIRYGFIDDNHLKFWVRDTGIGIAEEYKKVIFERFRQGDESLAKQYGGNGLGLTISRSLVKMLGGDMEVTSTPGQGSEFVFSIRTVPAEVMV</sequence>
<feature type="transmembrane region" description="Helical" evidence="7">
    <location>
        <begin position="42"/>
        <end position="64"/>
    </location>
</feature>
<dbReference type="InterPro" id="IPR005467">
    <property type="entry name" value="His_kinase_dom"/>
</dbReference>
<evidence type="ECO:0000256" key="4">
    <source>
        <dbReference type="ARBA" id="ARBA00022679"/>
    </source>
</evidence>
<evidence type="ECO:0000256" key="3">
    <source>
        <dbReference type="ARBA" id="ARBA00022553"/>
    </source>
</evidence>
<dbReference type="SMART" id="SM00387">
    <property type="entry name" value="HATPase_c"/>
    <property type="match status" value="1"/>
</dbReference>
<dbReference type="SUPFAM" id="SSF55785">
    <property type="entry name" value="PYP-like sensor domain (PAS domain)"/>
    <property type="match status" value="1"/>
</dbReference>
<dbReference type="InterPro" id="IPR035965">
    <property type="entry name" value="PAS-like_dom_sf"/>
</dbReference>
<dbReference type="PROSITE" id="PS50109">
    <property type="entry name" value="HIS_KIN"/>
    <property type="match status" value="1"/>
</dbReference>
<keyword evidence="5" id="KW-0418">Kinase</keyword>
<dbReference type="PANTHER" id="PTHR43711:SF1">
    <property type="entry name" value="HISTIDINE KINASE 1"/>
    <property type="match status" value="1"/>
</dbReference>
<feature type="transmembrane region" description="Helical" evidence="7">
    <location>
        <begin position="12"/>
        <end position="30"/>
    </location>
</feature>
<dbReference type="CDD" id="cd00082">
    <property type="entry name" value="HisKA"/>
    <property type="match status" value="1"/>
</dbReference>
<dbReference type="InterPro" id="IPR036890">
    <property type="entry name" value="HATPase_C_sf"/>
</dbReference>
<proteinExistence type="predicted"/>
<evidence type="ECO:0000259" key="10">
    <source>
        <dbReference type="PROSITE" id="PS50113"/>
    </source>
</evidence>
<gene>
    <name evidence="11" type="ORF">LX69_02969</name>
</gene>
<dbReference type="InterPro" id="IPR004358">
    <property type="entry name" value="Sig_transdc_His_kin-like_C"/>
</dbReference>
<feature type="domain" description="Histidine kinase" evidence="8">
    <location>
        <begin position="568"/>
        <end position="788"/>
    </location>
</feature>
<evidence type="ECO:0000256" key="7">
    <source>
        <dbReference type="SAM" id="Phobius"/>
    </source>
</evidence>
<dbReference type="InterPro" id="IPR000014">
    <property type="entry name" value="PAS"/>
</dbReference>
<keyword evidence="12" id="KW-1185">Reference proteome</keyword>
<dbReference type="AlphaFoldDB" id="A0A2W7N5X3"/>
<dbReference type="EMBL" id="QKZK01000033">
    <property type="protein sequence ID" value="PZX12244.1"/>
    <property type="molecule type" value="Genomic_DNA"/>
</dbReference>
<feature type="domain" description="PAC" evidence="10">
    <location>
        <begin position="498"/>
        <end position="550"/>
    </location>
</feature>
<evidence type="ECO:0000259" key="9">
    <source>
        <dbReference type="PROSITE" id="PS50112"/>
    </source>
</evidence>
<keyword evidence="4" id="KW-0808">Transferase</keyword>
<dbReference type="GO" id="GO:0000155">
    <property type="term" value="F:phosphorelay sensor kinase activity"/>
    <property type="evidence" value="ECO:0007669"/>
    <property type="project" value="InterPro"/>
</dbReference>
<dbReference type="EC" id="2.7.13.3" evidence="2"/>
<dbReference type="InterPro" id="IPR050736">
    <property type="entry name" value="Sensor_HK_Regulatory"/>
</dbReference>
<dbReference type="Pfam" id="PF02518">
    <property type="entry name" value="HATPase_c"/>
    <property type="match status" value="1"/>
</dbReference>
<keyword evidence="7" id="KW-1133">Transmembrane helix</keyword>
<dbReference type="Gene3D" id="1.10.287.130">
    <property type="match status" value="1"/>
</dbReference>
<accession>A0A2W7N5X3</accession>
<evidence type="ECO:0000256" key="5">
    <source>
        <dbReference type="ARBA" id="ARBA00022777"/>
    </source>
</evidence>
<evidence type="ECO:0000256" key="6">
    <source>
        <dbReference type="ARBA" id="ARBA00023012"/>
    </source>
</evidence>
<dbReference type="InterPro" id="IPR003594">
    <property type="entry name" value="HATPase_dom"/>
</dbReference>
<feature type="domain" description="PAS" evidence="9">
    <location>
        <begin position="421"/>
        <end position="496"/>
    </location>
</feature>
<organism evidence="11 12">
    <name type="scientific">Breznakibacter xylanolyticus</name>
    <dbReference type="NCBI Taxonomy" id="990"/>
    <lineage>
        <taxon>Bacteria</taxon>
        <taxon>Pseudomonadati</taxon>
        <taxon>Bacteroidota</taxon>
        <taxon>Bacteroidia</taxon>
        <taxon>Marinilabiliales</taxon>
        <taxon>Marinilabiliaceae</taxon>
        <taxon>Breznakibacter</taxon>
    </lineage>
</organism>
<dbReference type="InterPro" id="IPR000700">
    <property type="entry name" value="PAS-assoc_C"/>
</dbReference>
<reference evidence="11 12" key="1">
    <citation type="submission" date="2018-06" db="EMBL/GenBank/DDBJ databases">
        <title>Genomic Encyclopedia of Archaeal and Bacterial Type Strains, Phase II (KMG-II): from individual species to whole genera.</title>
        <authorList>
            <person name="Goeker M."/>
        </authorList>
    </citation>
    <scope>NUCLEOTIDE SEQUENCE [LARGE SCALE GENOMIC DNA]</scope>
    <source>
        <strain evidence="11 12">DSM 6779</strain>
    </source>
</reference>
<dbReference type="CDD" id="cd16922">
    <property type="entry name" value="HATPase_EvgS-ArcB-TorS-like"/>
    <property type="match status" value="1"/>
</dbReference>
<dbReference type="InterPro" id="IPR013655">
    <property type="entry name" value="PAS_fold_3"/>
</dbReference>
<dbReference type="CDD" id="cd00130">
    <property type="entry name" value="PAS"/>
    <property type="match status" value="1"/>
</dbReference>
<name>A0A2W7N5X3_9BACT</name>
<dbReference type="PRINTS" id="PR00344">
    <property type="entry name" value="BCTRLSENSOR"/>
</dbReference>
<evidence type="ECO:0000313" key="12">
    <source>
        <dbReference type="Proteomes" id="UP000249239"/>
    </source>
</evidence>
<feature type="transmembrane region" description="Helical" evidence="7">
    <location>
        <begin position="387"/>
        <end position="410"/>
    </location>
</feature>
<evidence type="ECO:0000313" key="11">
    <source>
        <dbReference type="EMBL" id="PZX12244.1"/>
    </source>
</evidence>
<evidence type="ECO:0000259" key="8">
    <source>
        <dbReference type="PROSITE" id="PS50109"/>
    </source>
</evidence>
<dbReference type="PROSITE" id="PS50112">
    <property type="entry name" value="PAS"/>
    <property type="match status" value="1"/>
</dbReference>
<keyword evidence="3" id="KW-0597">Phosphoprotein</keyword>
<dbReference type="FunFam" id="3.30.565.10:FF:000010">
    <property type="entry name" value="Sensor histidine kinase RcsC"/>
    <property type="match status" value="1"/>
</dbReference>
<keyword evidence="6" id="KW-0902">Two-component regulatory system</keyword>
<dbReference type="PANTHER" id="PTHR43711">
    <property type="entry name" value="TWO-COMPONENT HISTIDINE KINASE"/>
    <property type="match status" value="1"/>
</dbReference>
<dbReference type="SMART" id="SM00388">
    <property type="entry name" value="HisKA"/>
    <property type="match status" value="1"/>
</dbReference>
<dbReference type="InterPro" id="IPR036097">
    <property type="entry name" value="HisK_dim/P_sf"/>
</dbReference>
<dbReference type="Proteomes" id="UP000249239">
    <property type="component" value="Unassembled WGS sequence"/>
</dbReference>
<dbReference type="InterPro" id="IPR003661">
    <property type="entry name" value="HisK_dim/P_dom"/>
</dbReference>